<proteinExistence type="predicted"/>
<evidence type="ECO:0000256" key="1">
    <source>
        <dbReference type="SAM" id="MobiDB-lite"/>
    </source>
</evidence>
<dbReference type="AlphaFoldDB" id="A0A8J3QIU0"/>
<dbReference type="Proteomes" id="UP000612899">
    <property type="component" value="Unassembled WGS sequence"/>
</dbReference>
<protein>
    <submittedName>
        <fullName evidence="2">Uncharacterized protein</fullName>
    </submittedName>
</protein>
<name>A0A8J3QIU0_9ACTN</name>
<sequence>MTRGCGKSSGAATARGNLKGASRATPLRETSGATNPEPRGRRKPSSAGGQVWVGGAAAGGDHARAWRAARELTVRDHDAAAKVMNGGLGGGWGAEFG</sequence>
<keyword evidence="3" id="KW-1185">Reference proteome</keyword>
<dbReference type="EMBL" id="BONY01000154">
    <property type="protein sequence ID" value="GIH11688.1"/>
    <property type="molecule type" value="Genomic_DNA"/>
</dbReference>
<feature type="region of interest" description="Disordered" evidence="1">
    <location>
        <begin position="1"/>
        <end position="61"/>
    </location>
</feature>
<organism evidence="2 3">
    <name type="scientific">Rhizocola hellebori</name>
    <dbReference type="NCBI Taxonomy" id="1392758"/>
    <lineage>
        <taxon>Bacteria</taxon>
        <taxon>Bacillati</taxon>
        <taxon>Actinomycetota</taxon>
        <taxon>Actinomycetes</taxon>
        <taxon>Micromonosporales</taxon>
        <taxon>Micromonosporaceae</taxon>
        <taxon>Rhizocola</taxon>
    </lineage>
</organism>
<evidence type="ECO:0000313" key="2">
    <source>
        <dbReference type="EMBL" id="GIH11688.1"/>
    </source>
</evidence>
<evidence type="ECO:0000313" key="3">
    <source>
        <dbReference type="Proteomes" id="UP000612899"/>
    </source>
</evidence>
<gene>
    <name evidence="2" type="ORF">Rhe02_97550</name>
</gene>
<reference evidence="2" key="1">
    <citation type="submission" date="2021-01" db="EMBL/GenBank/DDBJ databases">
        <title>Whole genome shotgun sequence of Rhizocola hellebori NBRC 109834.</title>
        <authorList>
            <person name="Komaki H."/>
            <person name="Tamura T."/>
        </authorList>
    </citation>
    <scope>NUCLEOTIDE SEQUENCE</scope>
    <source>
        <strain evidence="2">NBRC 109834</strain>
    </source>
</reference>
<accession>A0A8J3QIU0</accession>
<comment type="caution">
    <text evidence="2">The sequence shown here is derived from an EMBL/GenBank/DDBJ whole genome shotgun (WGS) entry which is preliminary data.</text>
</comment>